<dbReference type="AlphaFoldDB" id="A0A1H7I7H1"/>
<organism evidence="2 3">
    <name type="scientific">Ectothiorhodospira marina</name>
    <dbReference type="NCBI Taxonomy" id="1396821"/>
    <lineage>
        <taxon>Bacteria</taxon>
        <taxon>Pseudomonadati</taxon>
        <taxon>Pseudomonadota</taxon>
        <taxon>Gammaproteobacteria</taxon>
        <taxon>Chromatiales</taxon>
        <taxon>Ectothiorhodospiraceae</taxon>
        <taxon>Ectothiorhodospira</taxon>
    </lineage>
</organism>
<reference evidence="3" key="1">
    <citation type="submission" date="2016-10" db="EMBL/GenBank/DDBJ databases">
        <authorList>
            <person name="Varghese N."/>
            <person name="Submissions S."/>
        </authorList>
    </citation>
    <scope>NUCLEOTIDE SEQUENCE [LARGE SCALE GENOMIC DNA]</scope>
    <source>
        <strain evidence="3">DSM 241</strain>
    </source>
</reference>
<feature type="transmembrane region" description="Helical" evidence="1">
    <location>
        <begin position="6"/>
        <end position="30"/>
    </location>
</feature>
<dbReference type="Proteomes" id="UP000199256">
    <property type="component" value="Unassembled WGS sequence"/>
</dbReference>
<gene>
    <name evidence="2" type="ORF">SAMN05444515_10358</name>
</gene>
<name>A0A1H7I7H1_9GAMM</name>
<keyword evidence="1" id="KW-1133">Transmembrane helix</keyword>
<dbReference type="EMBL" id="FOAA01000003">
    <property type="protein sequence ID" value="SEK58491.1"/>
    <property type="molecule type" value="Genomic_DNA"/>
</dbReference>
<keyword evidence="1" id="KW-0472">Membrane</keyword>
<keyword evidence="3" id="KW-1185">Reference proteome</keyword>
<proteinExistence type="predicted"/>
<protein>
    <submittedName>
        <fullName evidence="2">Ribonuclease toxin, BrnT, of type II toxin-antitoxin system</fullName>
    </submittedName>
</protein>
<evidence type="ECO:0000256" key="1">
    <source>
        <dbReference type="SAM" id="Phobius"/>
    </source>
</evidence>
<dbReference type="OrthoDB" id="9802417at2"/>
<keyword evidence="1" id="KW-0812">Transmembrane</keyword>
<evidence type="ECO:0000313" key="2">
    <source>
        <dbReference type="EMBL" id="SEK58491.1"/>
    </source>
</evidence>
<evidence type="ECO:0000313" key="3">
    <source>
        <dbReference type="Proteomes" id="UP000199256"/>
    </source>
</evidence>
<dbReference type="InterPro" id="IPR038573">
    <property type="entry name" value="BrnT_sf"/>
</dbReference>
<dbReference type="Gene3D" id="3.10.450.530">
    <property type="entry name" value="Ribonuclease toxin, BrnT, of type II toxin-antitoxin system"/>
    <property type="match status" value="1"/>
</dbReference>
<sequence>MMNWYFLPVGLLDQVVVCLLGGICETILCVGSERRDDVIRIISARKATKQEVKQYVESIEN</sequence>
<dbReference type="STRING" id="1396821.SAMN05444515_10358"/>
<accession>A0A1H7I7H1</accession>